<organism evidence="1 2">
    <name type="scientific">Helianthus annuus</name>
    <name type="common">Common sunflower</name>
    <dbReference type="NCBI Taxonomy" id="4232"/>
    <lineage>
        <taxon>Eukaryota</taxon>
        <taxon>Viridiplantae</taxon>
        <taxon>Streptophyta</taxon>
        <taxon>Embryophyta</taxon>
        <taxon>Tracheophyta</taxon>
        <taxon>Spermatophyta</taxon>
        <taxon>Magnoliopsida</taxon>
        <taxon>eudicotyledons</taxon>
        <taxon>Gunneridae</taxon>
        <taxon>Pentapetalae</taxon>
        <taxon>asterids</taxon>
        <taxon>campanulids</taxon>
        <taxon>Asterales</taxon>
        <taxon>Asteraceae</taxon>
        <taxon>Asteroideae</taxon>
        <taxon>Heliantheae alliance</taxon>
        <taxon>Heliantheae</taxon>
        <taxon>Helianthus</taxon>
    </lineage>
</organism>
<evidence type="ECO:0000313" key="1">
    <source>
        <dbReference type="EMBL" id="KAF5784963.1"/>
    </source>
</evidence>
<reference evidence="1" key="1">
    <citation type="journal article" date="2017" name="Nature">
        <title>The sunflower genome provides insights into oil metabolism, flowering and Asterid evolution.</title>
        <authorList>
            <person name="Badouin H."/>
            <person name="Gouzy J."/>
            <person name="Grassa C.J."/>
            <person name="Murat F."/>
            <person name="Staton S.E."/>
            <person name="Cottret L."/>
            <person name="Lelandais-Briere C."/>
            <person name="Owens G.L."/>
            <person name="Carrere S."/>
            <person name="Mayjonade B."/>
            <person name="Legrand L."/>
            <person name="Gill N."/>
            <person name="Kane N.C."/>
            <person name="Bowers J.E."/>
            <person name="Hubner S."/>
            <person name="Bellec A."/>
            <person name="Berard A."/>
            <person name="Berges H."/>
            <person name="Blanchet N."/>
            <person name="Boniface M.C."/>
            <person name="Brunel D."/>
            <person name="Catrice O."/>
            <person name="Chaidir N."/>
            <person name="Claudel C."/>
            <person name="Donnadieu C."/>
            <person name="Faraut T."/>
            <person name="Fievet G."/>
            <person name="Helmstetter N."/>
            <person name="King M."/>
            <person name="Knapp S.J."/>
            <person name="Lai Z."/>
            <person name="Le Paslier M.C."/>
            <person name="Lippi Y."/>
            <person name="Lorenzon L."/>
            <person name="Mandel J.R."/>
            <person name="Marage G."/>
            <person name="Marchand G."/>
            <person name="Marquand E."/>
            <person name="Bret-Mestries E."/>
            <person name="Morien E."/>
            <person name="Nambeesan S."/>
            <person name="Nguyen T."/>
            <person name="Pegot-Espagnet P."/>
            <person name="Pouilly N."/>
            <person name="Raftis F."/>
            <person name="Sallet E."/>
            <person name="Schiex T."/>
            <person name="Thomas J."/>
            <person name="Vandecasteele C."/>
            <person name="Vares D."/>
            <person name="Vear F."/>
            <person name="Vautrin S."/>
            <person name="Crespi M."/>
            <person name="Mangin B."/>
            <person name="Burke J.M."/>
            <person name="Salse J."/>
            <person name="Munos S."/>
            <person name="Vincourt P."/>
            <person name="Rieseberg L.H."/>
            <person name="Langlade N.B."/>
        </authorList>
    </citation>
    <scope>NUCLEOTIDE SEQUENCE</scope>
    <source>
        <tissue evidence="1">Leaves</tissue>
    </source>
</reference>
<dbReference type="AlphaFoldDB" id="A0A9K3HUY2"/>
<evidence type="ECO:0000313" key="2">
    <source>
        <dbReference type="Proteomes" id="UP000215914"/>
    </source>
</evidence>
<dbReference type="EMBL" id="MNCJ02000325">
    <property type="protein sequence ID" value="KAF5784963.1"/>
    <property type="molecule type" value="Genomic_DNA"/>
</dbReference>
<proteinExistence type="predicted"/>
<keyword evidence="2" id="KW-1185">Reference proteome</keyword>
<dbReference type="Gramene" id="mRNA:HanXRQr2_Chr10g0422991">
    <property type="protein sequence ID" value="mRNA:HanXRQr2_Chr10g0422991"/>
    <property type="gene ID" value="HanXRQr2_Chr10g0422991"/>
</dbReference>
<name>A0A9K3HUY2_HELAN</name>
<gene>
    <name evidence="1" type="ORF">HanXRQr2_Chr10g0422991</name>
</gene>
<protein>
    <submittedName>
        <fullName evidence="1">Uncharacterized protein</fullName>
    </submittedName>
</protein>
<accession>A0A9K3HUY2</accession>
<sequence length="157" mass="17098">MYEITCVHIEGKWSLFDFVDPSRHAALRSADRVPGEQEPNVLKVHLEQFCCPLCQRTQLCIYPSLPPSEGSSVAVPEKKPTRIKVTGRKYMAAGAATSSAGVAAPARGATPAAAELTRPTHVSKKRKTFALPTLTAFEAMQAAYTLPLGMYYRWSSG</sequence>
<dbReference type="Proteomes" id="UP000215914">
    <property type="component" value="Unassembled WGS sequence"/>
</dbReference>
<reference evidence="1" key="2">
    <citation type="submission" date="2020-06" db="EMBL/GenBank/DDBJ databases">
        <title>Helianthus annuus Genome sequencing and assembly Release 2.</title>
        <authorList>
            <person name="Gouzy J."/>
            <person name="Langlade N."/>
            <person name="Munos S."/>
        </authorList>
    </citation>
    <scope>NUCLEOTIDE SEQUENCE</scope>
    <source>
        <tissue evidence="1">Leaves</tissue>
    </source>
</reference>
<comment type="caution">
    <text evidence="1">The sequence shown here is derived from an EMBL/GenBank/DDBJ whole genome shotgun (WGS) entry which is preliminary data.</text>
</comment>